<evidence type="ECO:0008006" key="3">
    <source>
        <dbReference type="Google" id="ProtNLM"/>
    </source>
</evidence>
<keyword evidence="1" id="KW-0812">Transmembrane</keyword>
<feature type="transmembrane region" description="Helical" evidence="1">
    <location>
        <begin position="21"/>
        <end position="40"/>
    </location>
</feature>
<proteinExistence type="predicted"/>
<feature type="transmembrane region" description="Helical" evidence="1">
    <location>
        <begin position="46"/>
        <end position="66"/>
    </location>
</feature>
<accession>A0A6C0KTD3</accession>
<keyword evidence="1" id="KW-0472">Membrane</keyword>
<evidence type="ECO:0000256" key="1">
    <source>
        <dbReference type="SAM" id="Phobius"/>
    </source>
</evidence>
<evidence type="ECO:0000313" key="2">
    <source>
        <dbReference type="EMBL" id="QHU21215.1"/>
    </source>
</evidence>
<reference evidence="2" key="1">
    <citation type="journal article" date="2020" name="Nature">
        <title>Giant virus diversity and host interactions through global metagenomics.</title>
        <authorList>
            <person name="Schulz F."/>
            <person name="Roux S."/>
            <person name="Paez-Espino D."/>
            <person name="Jungbluth S."/>
            <person name="Walsh D.A."/>
            <person name="Denef V.J."/>
            <person name="McMahon K.D."/>
            <person name="Konstantinidis K.T."/>
            <person name="Eloe-Fadrosh E.A."/>
            <person name="Kyrpides N.C."/>
            <person name="Woyke T."/>
        </authorList>
    </citation>
    <scope>NUCLEOTIDE SEQUENCE</scope>
    <source>
        <strain evidence="2">GVMAG-S-3300013094-109</strain>
    </source>
</reference>
<organism evidence="2">
    <name type="scientific">viral metagenome</name>
    <dbReference type="NCBI Taxonomy" id="1070528"/>
    <lineage>
        <taxon>unclassified sequences</taxon>
        <taxon>metagenomes</taxon>
        <taxon>organismal metagenomes</taxon>
    </lineage>
</organism>
<protein>
    <recommendedName>
        <fullName evidence="3">RDD domain-containing protein</fullName>
    </recommendedName>
</protein>
<keyword evidence="1" id="KW-1133">Transmembrane helix</keyword>
<name>A0A6C0KTD3_9ZZZZ</name>
<sequence length="78" mass="9234">MNLCQYKDLLGKPNEGIRKYRIFDIAIFDTVFVIIFAYFISRFLNWSFFFTAVLIFISGIIAHRLFCVRTGLDKKLFP</sequence>
<dbReference type="AlphaFoldDB" id="A0A6C0KTD3"/>
<dbReference type="EMBL" id="MN740989">
    <property type="protein sequence ID" value="QHU21215.1"/>
    <property type="molecule type" value="Genomic_DNA"/>
</dbReference>